<organism evidence="1 2">
    <name type="scientific">Agrobacterium larrymoorei</name>
    <dbReference type="NCBI Taxonomy" id="160699"/>
    <lineage>
        <taxon>Bacteria</taxon>
        <taxon>Pseudomonadati</taxon>
        <taxon>Pseudomonadota</taxon>
        <taxon>Alphaproteobacteria</taxon>
        <taxon>Hyphomicrobiales</taxon>
        <taxon>Rhizobiaceae</taxon>
        <taxon>Rhizobium/Agrobacterium group</taxon>
        <taxon>Agrobacterium</taxon>
    </lineage>
</organism>
<accession>A0AAF0KDK4</accession>
<dbReference type="RefSeq" id="WP_137392928.1">
    <property type="nucleotide sequence ID" value="NZ_CP124733.1"/>
</dbReference>
<evidence type="ECO:0000313" key="2">
    <source>
        <dbReference type="Proteomes" id="UP000298664"/>
    </source>
</evidence>
<dbReference type="Pfam" id="PF06169">
    <property type="entry name" value="DUF982"/>
    <property type="match status" value="1"/>
</dbReference>
<dbReference type="Gene3D" id="6.10.250.730">
    <property type="match status" value="1"/>
</dbReference>
<reference evidence="1" key="1">
    <citation type="submission" date="2023-05" db="EMBL/GenBank/DDBJ databases">
        <title>Complete genome sequence of Agrobacterium larrymoorei CFBP5477.</title>
        <authorList>
            <person name="Yen H.-C."/>
            <person name="Chou L."/>
            <person name="Lin Y.-C."/>
            <person name="Lai E.-M."/>
            <person name="Kuo C.-H."/>
        </authorList>
    </citation>
    <scope>NUCLEOTIDE SEQUENCE</scope>
    <source>
        <strain evidence="1">CFBP5477</strain>
    </source>
</reference>
<protein>
    <submittedName>
        <fullName evidence="1">DUF982 domain-containing protein</fullName>
    </submittedName>
</protein>
<dbReference type="InterPro" id="IPR010385">
    <property type="entry name" value="DUF982"/>
</dbReference>
<proteinExistence type="predicted"/>
<dbReference type="EMBL" id="CP124733">
    <property type="protein sequence ID" value="WHA40901.1"/>
    <property type="molecule type" value="Genomic_DNA"/>
</dbReference>
<name>A0AAF0KDK4_9HYPH</name>
<evidence type="ECO:0000313" key="1">
    <source>
        <dbReference type="EMBL" id="WHA40901.1"/>
    </source>
</evidence>
<dbReference type="Proteomes" id="UP000298664">
    <property type="component" value="Chromosome Circular"/>
</dbReference>
<dbReference type="AlphaFoldDB" id="A0AAF0KDK4"/>
<sequence length="89" mass="9448">MSDVKDQPITPVTPDWGKFETLHTVADLARCLLTDWPDGSGGEAHTTALMVCDAVLTGSEDDTAEDARNAFIEAAHESGFSVAPNDDLS</sequence>
<gene>
    <name evidence="1" type="ORF">CFBP5477_013985</name>
</gene>